<evidence type="ECO:0000313" key="2">
    <source>
        <dbReference type="Proteomes" id="UP000320184"/>
    </source>
</evidence>
<protein>
    <submittedName>
        <fullName evidence="1">Uncharacterized protein</fullName>
    </submittedName>
</protein>
<organism evidence="1 2">
    <name type="scientific">Eiseniibacteriota bacterium</name>
    <dbReference type="NCBI Taxonomy" id="2212470"/>
    <lineage>
        <taxon>Bacteria</taxon>
        <taxon>Candidatus Eiseniibacteriota</taxon>
    </lineage>
</organism>
<evidence type="ECO:0000313" key="1">
    <source>
        <dbReference type="EMBL" id="TMQ52223.1"/>
    </source>
</evidence>
<reference evidence="1 2" key="1">
    <citation type="journal article" date="2019" name="Nat. Microbiol.">
        <title>Mediterranean grassland soil C-N compound turnover is dependent on rainfall and depth, and is mediated by genomically divergent microorganisms.</title>
        <authorList>
            <person name="Diamond S."/>
            <person name="Andeer P.F."/>
            <person name="Li Z."/>
            <person name="Crits-Christoph A."/>
            <person name="Burstein D."/>
            <person name="Anantharaman K."/>
            <person name="Lane K.R."/>
            <person name="Thomas B.C."/>
            <person name="Pan C."/>
            <person name="Northen T.R."/>
            <person name="Banfield J.F."/>
        </authorList>
    </citation>
    <scope>NUCLEOTIDE SEQUENCE [LARGE SCALE GENOMIC DNA]</scope>
    <source>
        <strain evidence="1">WS_3</strain>
    </source>
</reference>
<dbReference type="AlphaFoldDB" id="A0A538SLH5"/>
<name>A0A538SLH5_UNCEI</name>
<sequence>MSRTARFIWAPHPYQAGFCITDDTDAATLESVKIVYDFLSAVGLRTSKTVWAFGPSEPCGIPALPESIQRGITCEDRRYLYSCQTLRERGFEICLHGASAGNNRRARTIAALEFLERHFGPAGTYVCHAKNAENLYWHEKVAPRGPAQWLLGLGSRYRCSGEDPASPYFWGDVCLEKVQHIRLFRTRNVNTLAENPSMPYHDPEKPWVRSWFSATKRSFKDCTTPEALEQLRGEHGLCVLYQYMHRHAYLERGTVTAGLREGAERLMAAGDIWVDTTSAVMARLRAMQGIFMARRKNLLWVGNANEFEVGGVQLSLPGGVGITSTDPGVVQEGNRLRIAAVRAGELVPLRSTEPIRIEGGRVLDLDERERGALRFPSGRILVNAAPRRWEDENGGGLEGGRCRAEFEGESNVKGFSRAGIRELYRLLSGQLAILGREVLFKGRSLDTGKFLGEKEILLEDHDAW</sequence>
<dbReference type="Proteomes" id="UP000320184">
    <property type="component" value="Unassembled WGS sequence"/>
</dbReference>
<comment type="caution">
    <text evidence="1">The sequence shown here is derived from an EMBL/GenBank/DDBJ whole genome shotgun (WGS) entry which is preliminary data.</text>
</comment>
<gene>
    <name evidence="1" type="ORF">E6K73_03440</name>
</gene>
<proteinExistence type="predicted"/>
<dbReference type="EMBL" id="VBOT01000039">
    <property type="protein sequence ID" value="TMQ52223.1"/>
    <property type="molecule type" value="Genomic_DNA"/>
</dbReference>
<accession>A0A538SLH5</accession>